<accession>A0A3R9Q6T2</accession>
<protein>
    <submittedName>
        <fullName evidence="6">Flavin reductase (DIM6/NTAB) family NADH-FMN oxidoreductase RutF</fullName>
    </submittedName>
</protein>
<evidence type="ECO:0000259" key="5">
    <source>
        <dbReference type="SMART" id="SM00903"/>
    </source>
</evidence>
<dbReference type="OrthoDB" id="9794638at2"/>
<comment type="cofactor">
    <cofactor evidence="1">
        <name>FMN</name>
        <dbReference type="ChEBI" id="CHEBI:58210"/>
    </cofactor>
</comment>
<keyword evidence="2" id="KW-0285">Flavoprotein</keyword>
<dbReference type="Gene3D" id="2.30.110.10">
    <property type="entry name" value="Electron Transport, Fmn-binding Protein, Chain A"/>
    <property type="match status" value="1"/>
</dbReference>
<dbReference type="GO" id="GO:0016646">
    <property type="term" value="F:oxidoreductase activity, acting on the CH-NH group of donors, NAD or NADP as acceptor"/>
    <property type="evidence" value="ECO:0007669"/>
    <property type="project" value="UniProtKB-ARBA"/>
</dbReference>
<dbReference type="EMBL" id="RSDW01000001">
    <property type="protein sequence ID" value="RSL14814.1"/>
    <property type="molecule type" value="Genomic_DNA"/>
</dbReference>
<comment type="caution">
    <text evidence="6">The sequence shown here is derived from an EMBL/GenBank/DDBJ whole genome shotgun (WGS) entry which is preliminary data.</text>
</comment>
<comment type="similarity">
    <text evidence="4">Belongs to the flavoredoxin family.</text>
</comment>
<dbReference type="GO" id="GO:0010181">
    <property type="term" value="F:FMN binding"/>
    <property type="evidence" value="ECO:0007669"/>
    <property type="project" value="InterPro"/>
</dbReference>
<evidence type="ECO:0000256" key="2">
    <source>
        <dbReference type="ARBA" id="ARBA00022630"/>
    </source>
</evidence>
<dbReference type="SMART" id="SM00903">
    <property type="entry name" value="Flavin_Reduct"/>
    <property type="match status" value="1"/>
</dbReference>
<dbReference type="AlphaFoldDB" id="A0A3R9Q6T2"/>
<sequence length="212" mass="23737">MKFNMEEATHRQTYNLLIGLVAPRPIAWITSMSEDGRLNAAPFSAYNYLCTDPPIIGVGVTDRPTASFVPKDTARNIRRTGEFVVNVVTEDLARQMNVCATDFPSDVEELDVAGLTTAPSQVVKVPRIEQAHAALECREYTTMEIGRSRIILGRVVSIYIEDKFVDPAGPYIRAEELHAIGRMNGLGSYVKTRDSFLTIPRISFEEWKQGKR</sequence>
<evidence type="ECO:0000256" key="1">
    <source>
        <dbReference type="ARBA" id="ARBA00001917"/>
    </source>
</evidence>
<keyword evidence="7" id="KW-1185">Reference proteome</keyword>
<gene>
    <name evidence="6" type="ORF">EDE15_0281</name>
</gene>
<dbReference type="PANTHER" id="PTHR33798:SF5">
    <property type="entry name" value="FLAVIN REDUCTASE LIKE DOMAIN-CONTAINING PROTEIN"/>
    <property type="match status" value="1"/>
</dbReference>
<dbReference type="Pfam" id="PF01613">
    <property type="entry name" value="Flavin_Reduct"/>
    <property type="match status" value="1"/>
</dbReference>
<dbReference type="InterPro" id="IPR012349">
    <property type="entry name" value="Split_barrel_FMN-bd"/>
</dbReference>
<evidence type="ECO:0000313" key="7">
    <source>
        <dbReference type="Proteomes" id="UP000269669"/>
    </source>
</evidence>
<evidence type="ECO:0000313" key="6">
    <source>
        <dbReference type="EMBL" id="RSL14814.1"/>
    </source>
</evidence>
<dbReference type="PANTHER" id="PTHR33798">
    <property type="entry name" value="FLAVOPROTEIN OXYGENASE"/>
    <property type="match status" value="1"/>
</dbReference>
<dbReference type="InterPro" id="IPR002563">
    <property type="entry name" value="Flavin_Rdtase-like_dom"/>
</dbReference>
<reference evidence="6 7" key="1">
    <citation type="submission" date="2018-12" db="EMBL/GenBank/DDBJ databases">
        <title>Sequencing of bacterial isolates from soil warming experiment in Harvard Forest, Massachusetts, USA.</title>
        <authorList>
            <person name="Deangelis K."/>
        </authorList>
    </citation>
    <scope>NUCLEOTIDE SEQUENCE [LARGE SCALE GENOMIC DNA]</scope>
    <source>
        <strain evidence="6 7">EB153</strain>
    </source>
</reference>
<proteinExistence type="inferred from homology"/>
<dbReference type="RefSeq" id="WP_125483633.1">
    <property type="nucleotide sequence ID" value="NZ_RSDW01000001.1"/>
</dbReference>
<evidence type="ECO:0000256" key="4">
    <source>
        <dbReference type="ARBA" id="ARBA00038054"/>
    </source>
</evidence>
<organism evidence="6 7">
    <name type="scientific">Edaphobacter aggregans</name>
    <dbReference type="NCBI Taxonomy" id="570835"/>
    <lineage>
        <taxon>Bacteria</taxon>
        <taxon>Pseudomonadati</taxon>
        <taxon>Acidobacteriota</taxon>
        <taxon>Terriglobia</taxon>
        <taxon>Terriglobales</taxon>
        <taxon>Acidobacteriaceae</taxon>
        <taxon>Edaphobacter</taxon>
    </lineage>
</organism>
<feature type="domain" description="Flavin reductase like" evidence="5">
    <location>
        <begin position="20"/>
        <end position="173"/>
    </location>
</feature>
<keyword evidence="3" id="KW-0288">FMN</keyword>
<name>A0A3R9Q6T2_9BACT</name>
<dbReference type="Proteomes" id="UP000269669">
    <property type="component" value="Unassembled WGS sequence"/>
</dbReference>
<dbReference type="SUPFAM" id="SSF50475">
    <property type="entry name" value="FMN-binding split barrel"/>
    <property type="match status" value="1"/>
</dbReference>
<evidence type="ECO:0000256" key="3">
    <source>
        <dbReference type="ARBA" id="ARBA00022643"/>
    </source>
</evidence>